<gene>
    <name evidence="1" type="ORF">ACFOVU_17475</name>
</gene>
<comment type="caution">
    <text evidence="1">The sequence shown here is derived from an EMBL/GenBank/DDBJ whole genome shotgun (WGS) entry which is preliminary data.</text>
</comment>
<name>A0ABV8FQS9_9ACTN</name>
<evidence type="ECO:0000313" key="1">
    <source>
        <dbReference type="EMBL" id="MFC3997729.1"/>
    </source>
</evidence>
<dbReference type="Proteomes" id="UP001595847">
    <property type="component" value="Unassembled WGS sequence"/>
</dbReference>
<dbReference type="RefSeq" id="WP_378534947.1">
    <property type="nucleotide sequence ID" value="NZ_JBHSBH010000011.1"/>
</dbReference>
<evidence type="ECO:0000313" key="2">
    <source>
        <dbReference type="Proteomes" id="UP001595847"/>
    </source>
</evidence>
<organism evidence="1 2">
    <name type="scientific">Nocardiopsis sediminis</name>
    <dbReference type="NCBI Taxonomy" id="1778267"/>
    <lineage>
        <taxon>Bacteria</taxon>
        <taxon>Bacillati</taxon>
        <taxon>Actinomycetota</taxon>
        <taxon>Actinomycetes</taxon>
        <taxon>Streptosporangiales</taxon>
        <taxon>Nocardiopsidaceae</taxon>
        <taxon>Nocardiopsis</taxon>
    </lineage>
</organism>
<protein>
    <submittedName>
        <fullName evidence="1">Uncharacterized protein</fullName>
    </submittedName>
</protein>
<sequence length="189" mass="20786">MGPREFQLVLLRRMADFQPELVEDAVRSLGSSRTEMREANRRWQAMAHSARAPRGARRYAAVLGPAASVRDRAVGDLTCRSHRWPVALWPGLSFEVVTVPGGAVVQEWLVRDAGSAPPHLRTTADLLPWSCVVDDVARAFGPARPLEGTAPSRWRLSFDAPEHPGAPPRSHVADFTWGLLQQVTPADTP</sequence>
<accession>A0ABV8FQS9</accession>
<proteinExistence type="predicted"/>
<reference evidence="2" key="1">
    <citation type="journal article" date="2019" name="Int. J. Syst. Evol. Microbiol.">
        <title>The Global Catalogue of Microorganisms (GCM) 10K type strain sequencing project: providing services to taxonomists for standard genome sequencing and annotation.</title>
        <authorList>
            <consortium name="The Broad Institute Genomics Platform"/>
            <consortium name="The Broad Institute Genome Sequencing Center for Infectious Disease"/>
            <person name="Wu L."/>
            <person name="Ma J."/>
        </authorList>
    </citation>
    <scope>NUCLEOTIDE SEQUENCE [LARGE SCALE GENOMIC DNA]</scope>
    <source>
        <strain evidence="2">TBRC 1826</strain>
    </source>
</reference>
<keyword evidence="2" id="KW-1185">Reference proteome</keyword>
<dbReference type="EMBL" id="JBHSBH010000011">
    <property type="protein sequence ID" value="MFC3997729.1"/>
    <property type="molecule type" value="Genomic_DNA"/>
</dbReference>